<gene>
    <name evidence="1" type="primary">orf535</name>
</gene>
<accession>G9HRD6</accession>
<proteinExistence type="predicted"/>
<keyword evidence="1" id="KW-0496">Mitochondrion</keyword>
<sequence>MIFNIVNFLNVFLIKLNLIQRSFTFNFANKTSFLLSFYTKNELIWQEGLLIDFLQKKSFDNWTKKFLIFSSYLFNEKLVFDKVVKFFINLILVPFQSFFTFDNVSISNFFF</sequence>
<dbReference type="AlphaFoldDB" id="G9HRD6"/>
<geneLocation type="mitochondrion" evidence="1"/>
<evidence type="ECO:0000313" key="1">
    <source>
        <dbReference type="EMBL" id="AEV66648.1"/>
    </source>
</evidence>
<protein>
    <submittedName>
        <fullName evidence="1">Uncharacterized protein</fullName>
    </submittedName>
</protein>
<reference evidence="1" key="1">
    <citation type="journal article" date="2012" name="Genome Biol. Evol.">
        <title>The Oxytricha trifallax Mitochondrial Genome.</title>
        <authorList>
            <person name="Swart E.C."/>
            <person name="Nowacki M."/>
            <person name="Shum J."/>
            <person name="Stiles H."/>
            <person name="Higgins B.P."/>
            <person name="Doak T.G."/>
            <person name="Schotanus K."/>
            <person name="Magrini V.J."/>
            <person name="Minx P."/>
            <person name="Mardis E.R."/>
            <person name="Landweber L.F."/>
        </authorList>
    </citation>
    <scope>NUCLEOTIDE SEQUENCE</scope>
</reference>
<name>G9HRD6_9SPIT</name>
<dbReference type="EMBL" id="JN383843">
    <property type="protein sequence ID" value="AEV66648.1"/>
    <property type="molecule type" value="Genomic_DNA"/>
</dbReference>
<organism evidence="1">
    <name type="scientific">Oxytricha trifallax</name>
    <dbReference type="NCBI Taxonomy" id="1172189"/>
    <lineage>
        <taxon>Eukaryota</taxon>
        <taxon>Sar</taxon>
        <taxon>Alveolata</taxon>
        <taxon>Ciliophora</taxon>
        <taxon>Intramacronucleata</taxon>
        <taxon>Spirotrichea</taxon>
        <taxon>Stichotrichia</taxon>
        <taxon>Sporadotrichida</taxon>
        <taxon>Oxytrichidae</taxon>
        <taxon>Oxytrichinae</taxon>
        <taxon>Oxytricha</taxon>
    </lineage>
</organism>